<name>A0ABU1N1Z0_9CAUL</name>
<organism evidence="1 2">
    <name type="scientific">Caulobacter rhizosphaerae</name>
    <dbReference type="NCBI Taxonomy" id="2010972"/>
    <lineage>
        <taxon>Bacteria</taxon>
        <taxon>Pseudomonadati</taxon>
        <taxon>Pseudomonadota</taxon>
        <taxon>Alphaproteobacteria</taxon>
        <taxon>Caulobacterales</taxon>
        <taxon>Caulobacteraceae</taxon>
        <taxon>Caulobacter</taxon>
    </lineage>
</organism>
<evidence type="ECO:0008006" key="3">
    <source>
        <dbReference type="Google" id="ProtNLM"/>
    </source>
</evidence>
<accession>A0ABU1N1Z0</accession>
<keyword evidence="2" id="KW-1185">Reference proteome</keyword>
<dbReference type="Proteomes" id="UP001262754">
    <property type="component" value="Unassembled WGS sequence"/>
</dbReference>
<proteinExistence type="predicted"/>
<evidence type="ECO:0000313" key="1">
    <source>
        <dbReference type="EMBL" id="MDR6532465.1"/>
    </source>
</evidence>
<gene>
    <name evidence="1" type="ORF">J2800_003223</name>
</gene>
<comment type="caution">
    <text evidence="1">The sequence shown here is derived from an EMBL/GenBank/DDBJ whole genome shotgun (WGS) entry which is preliminary data.</text>
</comment>
<dbReference type="RefSeq" id="WP_310032989.1">
    <property type="nucleotide sequence ID" value="NZ_JAVDRL010000009.1"/>
</dbReference>
<sequence>MLSADGGGSVTATSQTSQVDHGLSAQIASQVATQVTPQSEAQRVTSQTDDRAKAQAFATAYNAAPADQREALVREVFAKDPEALNGWLNPESVNTLVKDGWLTDNERSGLAEAVALGFNKGAIPVEPGQAAYSITTSLAFDQIPVQNAGLAPHQEVDGLPAAYQYADNINQFLEFFGSSPSPEVAQFRQNYANHLIDTYVENPKQQNYDVRDAAAHFATQILADRAAPRELASQVLFDRYGANPDGFRAFAQYAAQGGLYTSEAYLQHITDMWGGDEQASRYAIDDPVIALAQAADGYRGNVPTHLVPPLATEASDWLATELTGLVANPPELSNTHESLATTERTQAITSAFITHSDAVLDRFTNPDVESEHYRDTDMNQWQYNLDTFSGFLQRTMFASDVIGGAAVRDKVLDYIGDQRAIVESGANPGNLSEQRIALLSATTVEAVRNIQSDIAAEKAEREELIGFTVDLALTALPLPSKANDAVTGALGQLFGAGPIGTAVKDFSGQLVDAGTGRLTDEAKAWLTEHATPSEAQLLDAYTAQDGLTAATVTLYEQQSRNPAIGPELADDYQDIVSAYNIYNNWADTR</sequence>
<evidence type="ECO:0000313" key="2">
    <source>
        <dbReference type="Proteomes" id="UP001262754"/>
    </source>
</evidence>
<reference evidence="1 2" key="1">
    <citation type="submission" date="2023-07" db="EMBL/GenBank/DDBJ databases">
        <title>Sorghum-associated microbial communities from plants grown in Nebraska, USA.</title>
        <authorList>
            <person name="Schachtman D."/>
        </authorList>
    </citation>
    <scope>NUCLEOTIDE SEQUENCE [LARGE SCALE GENOMIC DNA]</scope>
    <source>
        <strain evidence="1 2">DS2154</strain>
    </source>
</reference>
<dbReference type="EMBL" id="JAVDRL010000009">
    <property type="protein sequence ID" value="MDR6532465.1"/>
    <property type="molecule type" value="Genomic_DNA"/>
</dbReference>
<protein>
    <recommendedName>
        <fullName evidence="3">DUF4214 domain-containing protein</fullName>
    </recommendedName>
</protein>